<reference evidence="9 10" key="1">
    <citation type="journal article" date="2023" name="Ecotoxicol. Environ. Saf.">
        <title>Mercury remediation potential of mercury-resistant strain Rheinheimera metallidurans sp. nov. isolated from a municipal waste dumping site.</title>
        <authorList>
            <person name="Yadav V."/>
            <person name="Manjhi A."/>
            <person name="Vadakedath N."/>
        </authorList>
    </citation>
    <scope>NUCLEOTIDE SEQUENCE [LARGE SCALE GENOMIC DNA]</scope>
    <source>
        <strain evidence="9 10">E-49</strain>
    </source>
</reference>
<evidence type="ECO:0000256" key="5">
    <source>
        <dbReference type="ARBA" id="ARBA00022801"/>
    </source>
</evidence>
<feature type="binding site" evidence="7">
    <location>
        <position position="60"/>
    </location>
    <ligand>
        <name>Zn(2+)</name>
        <dbReference type="ChEBI" id="CHEBI:29105"/>
        <label>2</label>
    </ligand>
</feature>
<accession>A0ABU8C7E1</accession>
<dbReference type="EMBL" id="JALAAR010000009">
    <property type="protein sequence ID" value="MEH8017866.1"/>
    <property type="molecule type" value="Genomic_DNA"/>
</dbReference>
<evidence type="ECO:0000256" key="2">
    <source>
        <dbReference type="ARBA" id="ARBA00004963"/>
    </source>
</evidence>
<evidence type="ECO:0000256" key="6">
    <source>
        <dbReference type="ARBA" id="ARBA00022833"/>
    </source>
</evidence>
<feature type="binding site" evidence="7">
    <location>
        <position position="59"/>
    </location>
    <ligand>
        <name>Zn(2+)</name>
        <dbReference type="ChEBI" id="CHEBI:29105"/>
        <label>2</label>
    </ligand>
</feature>
<dbReference type="SMART" id="SM00849">
    <property type="entry name" value="Lactamase_B"/>
    <property type="match status" value="1"/>
</dbReference>
<dbReference type="Pfam" id="PF16123">
    <property type="entry name" value="HAGH_C"/>
    <property type="match status" value="1"/>
</dbReference>
<dbReference type="NCBIfam" id="TIGR03413">
    <property type="entry name" value="GSH_gloB"/>
    <property type="match status" value="1"/>
</dbReference>
<dbReference type="Pfam" id="PF00753">
    <property type="entry name" value="Lactamase_B"/>
    <property type="match status" value="1"/>
</dbReference>
<evidence type="ECO:0000256" key="3">
    <source>
        <dbReference type="ARBA" id="ARBA00006759"/>
    </source>
</evidence>
<dbReference type="Gene3D" id="3.60.15.10">
    <property type="entry name" value="Ribonuclease Z/Hydroxyacylglutathione hydrolase-like"/>
    <property type="match status" value="1"/>
</dbReference>
<comment type="cofactor">
    <cofactor evidence="7">
        <name>Zn(2+)</name>
        <dbReference type="ChEBI" id="CHEBI:29105"/>
    </cofactor>
    <text evidence="7">Binds 2 Zn(2+) ions per subunit.</text>
</comment>
<protein>
    <recommendedName>
        <fullName evidence="7">Hydroxyacylglutathione hydrolase</fullName>
        <ecNumber evidence="7">3.1.2.6</ecNumber>
    </recommendedName>
    <alternativeName>
        <fullName evidence="7">Glyoxalase II</fullName>
        <shortName evidence="7">Glx II</shortName>
    </alternativeName>
</protein>
<dbReference type="PIRSF" id="PIRSF005457">
    <property type="entry name" value="Glx"/>
    <property type="match status" value="1"/>
</dbReference>
<feature type="binding site" evidence="7">
    <location>
        <position position="133"/>
    </location>
    <ligand>
        <name>Zn(2+)</name>
        <dbReference type="ChEBI" id="CHEBI:29105"/>
        <label>1</label>
    </ligand>
</feature>
<comment type="function">
    <text evidence="7">Thiolesterase that catalyzes the hydrolysis of S-D-lactoyl-glutathione to form glutathione and D-lactic acid.</text>
</comment>
<organism evidence="9 10">
    <name type="scientific">Rheinheimera muenzenbergensis</name>
    <dbReference type="NCBI Taxonomy" id="1193628"/>
    <lineage>
        <taxon>Bacteria</taxon>
        <taxon>Pseudomonadati</taxon>
        <taxon>Pseudomonadota</taxon>
        <taxon>Gammaproteobacteria</taxon>
        <taxon>Chromatiales</taxon>
        <taxon>Chromatiaceae</taxon>
        <taxon>Rheinheimera</taxon>
    </lineage>
</organism>
<dbReference type="InterPro" id="IPR017782">
    <property type="entry name" value="Hydroxyacylglutathione_Hdrlase"/>
</dbReference>
<evidence type="ECO:0000313" key="9">
    <source>
        <dbReference type="EMBL" id="MEH8017866.1"/>
    </source>
</evidence>
<evidence type="ECO:0000256" key="1">
    <source>
        <dbReference type="ARBA" id="ARBA00001623"/>
    </source>
</evidence>
<comment type="catalytic activity">
    <reaction evidence="1 7">
        <text>an S-(2-hydroxyacyl)glutathione + H2O = a 2-hydroxy carboxylate + glutathione + H(+)</text>
        <dbReference type="Rhea" id="RHEA:21864"/>
        <dbReference type="ChEBI" id="CHEBI:15377"/>
        <dbReference type="ChEBI" id="CHEBI:15378"/>
        <dbReference type="ChEBI" id="CHEBI:57925"/>
        <dbReference type="ChEBI" id="CHEBI:58896"/>
        <dbReference type="ChEBI" id="CHEBI:71261"/>
        <dbReference type="EC" id="3.1.2.6"/>
    </reaction>
</comment>
<comment type="pathway">
    <text evidence="2 7">Secondary metabolite metabolism; methylglyoxal degradation; (R)-lactate from methylglyoxal: step 2/2.</text>
</comment>
<comment type="caution">
    <text evidence="9">The sequence shown here is derived from an EMBL/GenBank/DDBJ whole genome shotgun (WGS) entry which is preliminary data.</text>
</comment>
<feature type="binding site" evidence="7">
    <location>
        <position position="171"/>
    </location>
    <ligand>
        <name>Zn(2+)</name>
        <dbReference type="ChEBI" id="CHEBI:29105"/>
        <label>2</label>
    </ligand>
</feature>
<comment type="similarity">
    <text evidence="3 7">Belongs to the metallo-beta-lactamase superfamily. Glyoxalase II family.</text>
</comment>
<dbReference type="HAMAP" id="MF_01374">
    <property type="entry name" value="Glyoxalase_2"/>
    <property type="match status" value="1"/>
</dbReference>
<keyword evidence="6 7" id="KW-0862">Zinc</keyword>
<proteinExistence type="inferred from homology"/>
<dbReference type="InterPro" id="IPR035680">
    <property type="entry name" value="Clx_II_MBL"/>
</dbReference>
<keyword evidence="5 7" id="KW-0378">Hydrolase</keyword>
<dbReference type="InterPro" id="IPR036866">
    <property type="entry name" value="RibonucZ/Hydroxyglut_hydro"/>
</dbReference>
<name>A0ABU8C7E1_9GAMM</name>
<keyword evidence="10" id="KW-1185">Reference proteome</keyword>
<dbReference type="InterPro" id="IPR032282">
    <property type="entry name" value="HAGH_C"/>
</dbReference>
<gene>
    <name evidence="7 9" type="primary">gloB</name>
    <name evidence="9" type="ORF">MN202_11515</name>
</gene>
<evidence type="ECO:0000256" key="4">
    <source>
        <dbReference type="ARBA" id="ARBA00022723"/>
    </source>
</evidence>
<feature type="binding site" evidence="7">
    <location>
        <position position="57"/>
    </location>
    <ligand>
        <name>Zn(2+)</name>
        <dbReference type="ChEBI" id="CHEBI:29105"/>
        <label>1</label>
    </ligand>
</feature>
<dbReference type="CDD" id="cd07723">
    <property type="entry name" value="hydroxyacylglutathione_hydrolase_MBL-fold"/>
    <property type="match status" value="1"/>
</dbReference>
<comment type="subunit">
    <text evidence="7">Monomer.</text>
</comment>
<evidence type="ECO:0000313" key="10">
    <source>
        <dbReference type="Proteomes" id="UP001375382"/>
    </source>
</evidence>
<dbReference type="PANTHER" id="PTHR43705:SF1">
    <property type="entry name" value="HYDROXYACYLGLUTATHIONE HYDROLASE GLOB"/>
    <property type="match status" value="1"/>
</dbReference>
<dbReference type="PANTHER" id="PTHR43705">
    <property type="entry name" value="HYDROXYACYLGLUTATHIONE HYDROLASE"/>
    <property type="match status" value="1"/>
</dbReference>
<dbReference type="Proteomes" id="UP001375382">
    <property type="component" value="Unassembled WGS sequence"/>
</dbReference>
<evidence type="ECO:0000256" key="7">
    <source>
        <dbReference type="HAMAP-Rule" id="MF_01374"/>
    </source>
</evidence>
<dbReference type="RefSeq" id="WP_335736275.1">
    <property type="nucleotide sequence ID" value="NZ_JALAAR010000009.1"/>
</dbReference>
<feature type="domain" description="Metallo-beta-lactamase" evidence="8">
    <location>
        <begin position="12"/>
        <end position="171"/>
    </location>
</feature>
<dbReference type="SUPFAM" id="SSF56281">
    <property type="entry name" value="Metallo-hydrolase/oxidoreductase"/>
    <property type="match status" value="1"/>
</dbReference>
<dbReference type="GO" id="GO:0004416">
    <property type="term" value="F:hydroxyacylglutathione hydrolase activity"/>
    <property type="evidence" value="ECO:0007669"/>
    <property type="project" value="UniProtKB-EC"/>
</dbReference>
<dbReference type="InterPro" id="IPR050110">
    <property type="entry name" value="Glyoxalase_II_hydrolase"/>
</dbReference>
<keyword evidence="4 7" id="KW-0479">Metal-binding</keyword>
<sequence>MLQITPIPAFEDNYIWACCQPGSPFCLIVDPGDADAVQHFLTTENKILHAILVTHHHRDHIAGIAALRRAFPEVRVIGPKAEVSRIADLNEWVSDGDEVDITKLDIRFKVSAVPGHTLGHIAFYSAPVLFCGDTLFSVGCGRLFEGSPQQMWQSLTLLQSLPDDTLVYCSHEYTLANIRFALTVEPNNQDLLEYAALCQTLRQQSQPTLPALLAKEKQVNPFLRCNNKDLQQAWRQGSALELFTAIRRAKDQFTG</sequence>
<feature type="binding site" evidence="7">
    <location>
        <position position="55"/>
    </location>
    <ligand>
        <name>Zn(2+)</name>
        <dbReference type="ChEBI" id="CHEBI:29105"/>
        <label>1</label>
    </ligand>
</feature>
<dbReference type="EC" id="3.1.2.6" evidence="7"/>
<dbReference type="InterPro" id="IPR001279">
    <property type="entry name" value="Metallo-B-lactamas"/>
</dbReference>
<evidence type="ECO:0000259" key="8">
    <source>
        <dbReference type="SMART" id="SM00849"/>
    </source>
</evidence>
<feature type="binding site" evidence="7">
    <location>
        <position position="116"/>
    </location>
    <ligand>
        <name>Zn(2+)</name>
        <dbReference type="ChEBI" id="CHEBI:29105"/>
        <label>1</label>
    </ligand>
</feature>
<feature type="binding site" evidence="7">
    <location>
        <position position="133"/>
    </location>
    <ligand>
        <name>Zn(2+)</name>
        <dbReference type="ChEBI" id="CHEBI:29105"/>
        <label>2</label>
    </ligand>
</feature>